<evidence type="ECO:0000256" key="5">
    <source>
        <dbReference type="ARBA" id="ARBA00022989"/>
    </source>
</evidence>
<dbReference type="GO" id="GO:0016413">
    <property type="term" value="F:O-acetyltransferase activity"/>
    <property type="evidence" value="ECO:0007669"/>
    <property type="project" value="TreeGrafter"/>
</dbReference>
<feature type="transmembrane region" description="Helical" evidence="7">
    <location>
        <begin position="220"/>
        <end position="242"/>
    </location>
</feature>
<comment type="similarity">
    <text evidence="2">Belongs to the acyltransferase 3 family.</text>
</comment>
<evidence type="ECO:0000259" key="8">
    <source>
        <dbReference type="Pfam" id="PF01757"/>
    </source>
</evidence>
<feature type="transmembrane region" description="Helical" evidence="7">
    <location>
        <begin position="327"/>
        <end position="346"/>
    </location>
</feature>
<dbReference type="EMBL" id="SGXA01000002">
    <property type="protein sequence ID" value="RZS72504.1"/>
    <property type="molecule type" value="Genomic_DNA"/>
</dbReference>
<dbReference type="InterPro" id="IPR002656">
    <property type="entry name" value="Acyl_transf_3_dom"/>
</dbReference>
<gene>
    <name evidence="9" type="ORF">EV199_4425</name>
</gene>
<comment type="subcellular location">
    <subcellularLocation>
        <location evidence="1">Cell membrane</location>
        <topology evidence="1">Multi-pass membrane protein</topology>
    </subcellularLocation>
</comment>
<proteinExistence type="inferred from homology"/>
<sequence length="388" mass="45042">MINSLFNAEKILGRSRNPWMDYAKGICILMPVYRHTFEGIANVGVGSYSYPGIRIVDVFTMGFRMPLFFMIAGAFFAVTLFKKGIGDFLNAKFKTVMYPLLLWGGLQITLQMLFAGVGVNANRTPFDYLNLILDPRKLEQFWYLNALFFVSLIYALTTWYAKFTSKHQLVLGVVLYCIATYCHKQNIHIGFLSGVTFYYLFFAVGDALHNIVLDEKHHKWLSSFKTTFIILPIFAAVEWYCTKLNLAHPEEFDFYVQHQRQDIFFFSAIIGGLFMIHLSFMLQRFNVLRWLRVVGYHALYIYVAHLMVTAGLRIVFVRYLHIESIPLLQFTIWPLGVIIPMIMFNVSKKLGFVWIFTLKDEDAAKKKSQASTQYFTREVVVPKENLNK</sequence>
<dbReference type="GO" id="GO:0009246">
    <property type="term" value="P:enterobacterial common antigen biosynthetic process"/>
    <property type="evidence" value="ECO:0007669"/>
    <property type="project" value="TreeGrafter"/>
</dbReference>
<dbReference type="PANTHER" id="PTHR40074:SF2">
    <property type="entry name" value="O-ACETYLTRANSFERASE WECH"/>
    <property type="match status" value="1"/>
</dbReference>
<evidence type="ECO:0000256" key="2">
    <source>
        <dbReference type="ARBA" id="ARBA00007400"/>
    </source>
</evidence>
<comment type="caution">
    <text evidence="9">The sequence shown here is derived from an EMBL/GenBank/DDBJ whole genome shotgun (WGS) entry which is preliminary data.</text>
</comment>
<evidence type="ECO:0000313" key="10">
    <source>
        <dbReference type="Proteomes" id="UP000293874"/>
    </source>
</evidence>
<dbReference type="Proteomes" id="UP000293874">
    <property type="component" value="Unassembled WGS sequence"/>
</dbReference>
<feature type="domain" description="Acyltransferase 3" evidence="8">
    <location>
        <begin position="17"/>
        <end position="339"/>
    </location>
</feature>
<organism evidence="9 10">
    <name type="scientific">Pseudobacter ginsenosidimutans</name>
    <dbReference type="NCBI Taxonomy" id="661488"/>
    <lineage>
        <taxon>Bacteria</taxon>
        <taxon>Pseudomonadati</taxon>
        <taxon>Bacteroidota</taxon>
        <taxon>Chitinophagia</taxon>
        <taxon>Chitinophagales</taxon>
        <taxon>Chitinophagaceae</taxon>
        <taxon>Pseudobacter</taxon>
    </lineage>
</organism>
<keyword evidence="9" id="KW-0808">Transferase</keyword>
<feature type="transmembrane region" description="Helical" evidence="7">
    <location>
        <begin position="142"/>
        <end position="161"/>
    </location>
</feature>
<keyword evidence="10" id="KW-1185">Reference proteome</keyword>
<dbReference type="GO" id="GO:0005886">
    <property type="term" value="C:plasma membrane"/>
    <property type="evidence" value="ECO:0007669"/>
    <property type="project" value="UniProtKB-SubCell"/>
</dbReference>
<feature type="transmembrane region" description="Helical" evidence="7">
    <location>
        <begin position="63"/>
        <end position="81"/>
    </location>
</feature>
<evidence type="ECO:0000256" key="1">
    <source>
        <dbReference type="ARBA" id="ARBA00004651"/>
    </source>
</evidence>
<feature type="transmembrane region" description="Helical" evidence="7">
    <location>
        <begin position="101"/>
        <end position="121"/>
    </location>
</feature>
<evidence type="ECO:0000256" key="6">
    <source>
        <dbReference type="ARBA" id="ARBA00023136"/>
    </source>
</evidence>
<reference evidence="9 10" key="1">
    <citation type="submission" date="2019-02" db="EMBL/GenBank/DDBJ databases">
        <title>Genomic Encyclopedia of Type Strains, Phase IV (KMG-IV): sequencing the most valuable type-strain genomes for metagenomic binning, comparative biology and taxonomic classification.</title>
        <authorList>
            <person name="Goeker M."/>
        </authorList>
    </citation>
    <scope>NUCLEOTIDE SEQUENCE [LARGE SCALE GENOMIC DNA]</scope>
    <source>
        <strain evidence="9 10">DSM 18116</strain>
    </source>
</reference>
<feature type="transmembrane region" description="Helical" evidence="7">
    <location>
        <begin position="294"/>
        <end position="315"/>
    </location>
</feature>
<feature type="transmembrane region" description="Helical" evidence="7">
    <location>
        <begin position="189"/>
        <end position="208"/>
    </location>
</feature>
<evidence type="ECO:0000313" key="9">
    <source>
        <dbReference type="EMBL" id="RZS72504.1"/>
    </source>
</evidence>
<name>A0A4Q7MWS1_9BACT</name>
<keyword evidence="5 7" id="KW-1133">Transmembrane helix</keyword>
<dbReference type="PANTHER" id="PTHR40074">
    <property type="entry name" value="O-ACETYLTRANSFERASE WECH"/>
    <property type="match status" value="1"/>
</dbReference>
<dbReference type="AlphaFoldDB" id="A0A4Q7MWS1"/>
<evidence type="ECO:0000256" key="7">
    <source>
        <dbReference type="SAM" id="Phobius"/>
    </source>
</evidence>
<feature type="transmembrane region" description="Helical" evidence="7">
    <location>
        <begin position="263"/>
        <end position="282"/>
    </location>
</feature>
<keyword evidence="4 7" id="KW-0812">Transmembrane</keyword>
<dbReference type="OrthoDB" id="9809782at2"/>
<evidence type="ECO:0000256" key="4">
    <source>
        <dbReference type="ARBA" id="ARBA00022692"/>
    </source>
</evidence>
<keyword evidence="3" id="KW-1003">Cell membrane</keyword>
<dbReference type="RefSeq" id="WP_130542914.1">
    <property type="nucleotide sequence ID" value="NZ_CP042431.1"/>
</dbReference>
<accession>A0A4Q7MWS1</accession>
<keyword evidence="6 7" id="KW-0472">Membrane</keyword>
<protein>
    <submittedName>
        <fullName evidence="9">Fucose 4-O-acetylase-like acetyltransferase</fullName>
    </submittedName>
</protein>
<dbReference type="Pfam" id="PF01757">
    <property type="entry name" value="Acyl_transf_3"/>
    <property type="match status" value="1"/>
</dbReference>
<evidence type="ECO:0000256" key="3">
    <source>
        <dbReference type="ARBA" id="ARBA00022475"/>
    </source>
</evidence>